<dbReference type="InterPro" id="IPR036251">
    <property type="entry name" value="Arg_repress_C_sf"/>
</dbReference>
<dbReference type="Pfam" id="PF01316">
    <property type="entry name" value="Arg_repressor"/>
    <property type="match status" value="1"/>
</dbReference>
<accession>A0A916Q6Y5</accession>
<keyword evidence="7" id="KW-0028">Amino-acid biosynthesis</keyword>
<dbReference type="PANTHER" id="PTHR34471">
    <property type="entry name" value="ARGININE REPRESSOR"/>
    <property type="match status" value="1"/>
</dbReference>
<dbReference type="Proteomes" id="UP000613208">
    <property type="component" value="Unassembled WGS sequence"/>
</dbReference>
<dbReference type="GO" id="GO:0005737">
    <property type="term" value="C:cytoplasm"/>
    <property type="evidence" value="ECO:0007669"/>
    <property type="project" value="UniProtKB-SubCell"/>
</dbReference>
<dbReference type="SUPFAM" id="SSF55252">
    <property type="entry name" value="C-terminal domain of arginine repressor"/>
    <property type="match status" value="1"/>
</dbReference>
<dbReference type="GO" id="GO:1900079">
    <property type="term" value="P:regulation of arginine biosynthetic process"/>
    <property type="evidence" value="ECO:0007669"/>
    <property type="project" value="UniProtKB-UniRule"/>
</dbReference>
<evidence type="ECO:0000256" key="2">
    <source>
        <dbReference type="ARBA" id="ARBA00008316"/>
    </source>
</evidence>
<evidence type="ECO:0000256" key="4">
    <source>
        <dbReference type="ARBA" id="ARBA00023015"/>
    </source>
</evidence>
<dbReference type="HAMAP" id="MF_00173">
    <property type="entry name" value="Arg_repressor"/>
    <property type="match status" value="1"/>
</dbReference>
<dbReference type="GO" id="GO:0003700">
    <property type="term" value="F:DNA-binding transcription factor activity"/>
    <property type="evidence" value="ECO:0007669"/>
    <property type="project" value="UniProtKB-UniRule"/>
</dbReference>
<dbReference type="Gene3D" id="3.30.1360.40">
    <property type="match status" value="1"/>
</dbReference>
<dbReference type="EMBL" id="BLYI01000006">
    <property type="protein sequence ID" value="GFO84045.1"/>
    <property type="molecule type" value="Genomic_DNA"/>
</dbReference>
<dbReference type="Pfam" id="PF02863">
    <property type="entry name" value="Arg_repressor_C"/>
    <property type="match status" value="1"/>
</dbReference>
<keyword evidence="5 7" id="KW-0238">DNA-binding</keyword>
<dbReference type="Gene3D" id="1.10.10.10">
    <property type="entry name" value="Winged helix-like DNA-binding domain superfamily/Winged helix DNA-binding domain"/>
    <property type="match status" value="1"/>
</dbReference>
<evidence type="ECO:0000259" key="10">
    <source>
        <dbReference type="Pfam" id="PF02863"/>
    </source>
</evidence>
<evidence type="ECO:0000313" key="11">
    <source>
        <dbReference type="EMBL" id="GFO84045.1"/>
    </source>
</evidence>
<comment type="function">
    <text evidence="7">Regulates arginine biosynthesis genes.</text>
</comment>
<name>A0A916Q6Y5_9FIRM</name>
<proteinExistence type="inferred from homology"/>
<dbReference type="GO" id="GO:0003677">
    <property type="term" value="F:DNA binding"/>
    <property type="evidence" value="ECO:0007669"/>
    <property type="project" value="UniProtKB-KW"/>
</dbReference>
<evidence type="ECO:0000256" key="7">
    <source>
        <dbReference type="HAMAP-Rule" id="MF_00173"/>
    </source>
</evidence>
<evidence type="ECO:0000256" key="3">
    <source>
        <dbReference type="ARBA" id="ARBA00022490"/>
    </source>
</evidence>
<dbReference type="InterPro" id="IPR001669">
    <property type="entry name" value="Arg_repress"/>
</dbReference>
<keyword evidence="7" id="KW-0055">Arginine biosynthesis</keyword>
<dbReference type="InterPro" id="IPR020899">
    <property type="entry name" value="Arg_repress_C"/>
</dbReference>
<evidence type="ECO:0000259" key="9">
    <source>
        <dbReference type="Pfam" id="PF01316"/>
    </source>
</evidence>
<keyword evidence="3 7" id="KW-0963">Cytoplasm</keyword>
<keyword evidence="7" id="KW-0678">Repressor</keyword>
<dbReference type="GO" id="GO:0051259">
    <property type="term" value="P:protein complex oligomerization"/>
    <property type="evidence" value="ECO:0007669"/>
    <property type="project" value="InterPro"/>
</dbReference>
<comment type="similarity">
    <text evidence="2 7">Belongs to the ArgR family.</text>
</comment>
<dbReference type="InterPro" id="IPR036390">
    <property type="entry name" value="WH_DNA-bd_sf"/>
</dbReference>
<comment type="pathway">
    <text evidence="7">Amino-acid biosynthesis; L-arginine biosynthesis [regulation].</text>
</comment>
<dbReference type="PRINTS" id="PR01467">
    <property type="entry name" value="ARGREPRESSOR"/>
</dbReference>
<comment type="subcellular location">
    <subcellularLocation>
        <location evidence="1 7">Cytoplasm</location>
    </subcellularLocation>
</comment>
<evidence type="ECO:0000256" key="5">
    <source>
        <dbReference type="ARBA" id="ARBA00023125"/>
    </source>
</evidence>
<keyword evidence="4 7" id="KW-0805">Transcription regulation</keyword>
<dbReference type="InterPro" id="IPR036388">
    <property type="entry name" value="WH-like_DNA-bd_sf"/>
</dbReference>
<protein>
    <recommendedName>
        <fullName evidence="7 8">Arginine repressor</fullName>
    </recommendedName>
</protein>
<dbReference type="SUPFAM" id="SSF46785">
    <property type="entry name" value="Winged helix' DNA-binding domain"/>
    <property type="match status" value="1"/>
</dbReference>
<dbReference type="NCBIfam" id="TIGR01529">
    <property type="entry name" value="argR_whole"/>
    <property type="match status" value="1"/>
</dbReference>
<sequence length="152" mass="17224">MKKNRQEAIIELIQKYPIETQEELLSRLHEMGFQTTQATISRDIRELELTKVPISDGKQAYSLLSRQDKDNRKYRRILSEAIVSMELAENMLVIKTVSGMAMASAAVLDAMEIHGMVGTIAGDDTIMCVMKDKNIGKTVMTEIEKMMKNAER</sequence>
<evidence type="ECO:0000256" key="1">
    <source>
        <dbReference type="ARBA" id="ARBA00004496"/>
    </source>
</evidence>
<dbReference type="AlphaFoldDB" id="A0A916Q6Y5"/>
<dbReference type="InterPro" id="IPR020900">
    <property type="entry name" value="Arg_repress_DNA-bd"/>
</dbReference>
<dbReference type="GO" id="GO:0006526">
    <property type="term" value="P:L-arginine biosynthetic process"/>
    <property type="evidence" value="ECO:0007669"/>
    <property type="project" value="UniProtKB-KW"/>
</dbReference>
<feature type="domain" description="Arginine repressor C-terminal" evidence="10">
    <location>
        <begin position="78"/>
        <end position="144"/>
    </location>
</feature>
<comment type="caution">
    <text evidence="11">The sequence shown here is derived from an EMBL/GenBank/DDBJ whole genome shotgun (WGS) entry which is preliminary data.</text>
</comment>
<gene>
    <name evidence="7 11" type="primary">argR</name>
    <name evidence="11" type="ORF">ANBU17_03920</name>
</gene>
<dbReference type="GO" id="GO:0034618">
    <property type="term" value="F:arginine binding"/>
    <property type="evidence" value="ECO:0007669"/>
    <property type="project" value="InterPro"/>
</dbReference>
<feature type="domain" description="Arginine repressor DNA-binding" evidence="9">
    <location>
        <begin position="2"/>
        <end position="67"/>
    </location>
</feature>
<evidence type="ECO:0000256" key="6">
    <source>
        <dbReference type="ARBA" id="ARBA00023163"/>
    </source>
</evidence>
<reference evidence="11" key="1">
    <citation type="submission" date="2020-06" db="EMBL/GenBank/DDBJ databases">
        <title>Characterization of fructooligosaccharide metabolism and fructooligosaccharide-degrading enzymes in human commensal butyrate producers.</title>
        <authorList>
            <person name="Tanno H."/>
            <person name="Fujii T."/>
            <person name="Hirano K."/>
            <person name="Maeno S."/>
            <person name="Tonozuka T."/>
            <person name="Sakamoto M."/>
            <person name="Ohkuma M."/>
            <person name="Tochio T."/>
            <person name="Endo A."/>
        </authorList>
    </citation>
    <scope>NUCLEOTIDE SEQUENCE</scope>
    <source>
        <strain evidence="11">JCM 17466</strain>
    </source>
</reference>
<evidence type="ECO:0000256" key="8">
    <source>
        <dbReference type="NCBIfam" id="TIGR01529"/>
    </source>
</evidence>
<keyword evidence="6 7" id="KW-0804">Transcription</keyword>
<keyword evidence="12" id="KW-1185">Reference proteome</keyword>
<evidence type="ECO:0000313" key="12">
    <source>
        <dbReference type="Proteomes" id="UP000613208"/>
    </source>
</evidence>
<organism evidence="11 12">
    <name type="scientific">Anaerostipes butyraticus</name>
    <dbReference type="NCBI Taxonomy" id="645466"/>
    <lineage>
        <taxon>Bacteria</taxon>
        <taxon>Bacillati</taxon>
        <taxon>Bacillota</taxon>
        <taxon>Clostridia</taxon>
        <taxon>Lachnospirales</taxon>
        <taxon>Lachnospiraceae</taxon>
        <taxon>Anaerostipes</taxon>
    </lineage>
</organism>
<dbReference type="RefSeq" id="WP_201309787.1">
    <property type="nucleotide sequence ID" value="NZ_BLYI01000006.1"/>
</dbReference>
<dbReference type="PANTHER" id="PTHR34471:SF1">
    <property type="entry name" value="ARGININE REPRESSOR"/>
    <property type="match status" value="1"/>
</dbReference>